<reference evidence="1" key="2">
    <citation type="submission" date="2020-09" db="EMBL/GenBank/DDBJ databases">
        <authorList>
            <person name="Sun Q."/>
            <person name="Ohkuma M."/>
        </authorList>
    </citation>
    <scope>NUCLEOTIDE SEQUENCE</scope>
    <source>
        <strain evidence="1">JCM 4637</strain>
    </source>
</reference>
<dbReference type="EMBL" id="BMVC01000014">
    <property type="protein sequence ID" value="GHD07959.1"/>
    <property type="molecule type" value="Genomic_DNA"/>
</dbReference>
<organism evidence="1 2">
    <name type="scientific">Streptomyces finlayi</name>
    <dbReference type="NCBI Taxonomy" id="67296"/>
    <lineage>
        <taxon>Bacteria</taxon>
        <taxon>Bacillati</taxon>
        <taxon>Actinomycetota</taxon>
        <taxon>Actinomycetes</taxon>
        <taxon>Kitasatosporales</taxon>
        <taxon>Streptomycetaceae</taxon>
        <taxon>Streptomyces</taxon>
    </lineage>
</organism>
<accession>A0A918X3F3</accession>
<evidence type="ECO:0000313" key="1">
    <source>
        <dbReference type="EMBL" id="GHD07959.1"/>
    </source>
</evidence>
<dbReference type="InterPro" id="IPR011004">
    <property type="entry name" value="Trimer_LpxA-like_sf"/>
</dbReference>
<dbReference type="SUPFAM" id="SSF51161">
    <property type="entry name" value="Trimeric LpxA-like enzymes"/>
    <property type="match status" value="1"/>
</dbReference>
<reference evidence="1" key="1">
    <citation type="journal article" date="2014" name="Int. J. Syst. Evol. Microbiol.">
        <title>Complete genome sequence of Corynebacterium casei LMG S-19264T (=DSM 44701T), isolated from a smear-ripened cheese.</title>
        <authorList>
            <consortium name="US DOE Joint Genome Institute (JGI-PGF)"/>
            <person name="Walter F."/>
            <person name="Albersmeier A."/>
            <person name="Kalinowski J."/>
            <person name="Ruckert C."/>
        </authorList>
    </citation>
    <scope>NUCLEOTIDE SEQUENCE</scope>
    <source>
        <strain evidence="1">JCM 4637</strain>
    </source>
</reference>
<gene>
    <name evidence="1" type="ORF">GCM10010334_60750</name>
</gene>
<dbReference type="AlphaFoldDB" id="A0A918X3F3"/>
<evidence type="ECO:0000313" key="2">
    <source>
        <dbReference type="Proteomes" id="UP000638353"/>
    </source>
</evidence>
<sequence length="211" mass="22025">MDPNFRWDEFNRLRSALGYLTPAELIDLADRGTKVLDPFSVILSRYVELGAGNVFYPGAVVECDDESTCAVGGFNVFHGATRIAATGGGNITIGNGTLIGEGGTQIKSSSPATPVTVDDGARLANGAELLGPTWVGAGAQILGPISARSVTLAAGKPHTHPDPDHRGAVLKGFGRADHIRLAPGEVLNATGDFRTAPVERQRAYHPDAPSL</sequence>
<dbReference type="Proteomes" id="UP000638353">
    <property type="component" value="Unassembled WGS sequence"/>
</dbReference>
<comment type="caution">
    <text evidence="1">The sequence shown here is derived from an EMBL/GenBank/DDBJ whole genome shotgun (WGS) entry which is preliminary data.</text>
</comment>
<dbReference type="RefSeq" id="WP_189826166.1">
    <property type="nucleotide sequence ID" value="NZ_BMVC01000014.1"/>
</dbReference>
<name>A0A918X3F3_9ACTN</name>
<proteinExistence type="predicted"/>
<protein>
    <submittedName>
        <fullName evidence="1">Uncharacterized protein</fullName>
    </submittedName>
</protein>
<dbReference type="Gene3D" id="2.160.10.10">
    <property type="entry name" value="Hexapeptide repeat proteins"/>
    <property type="match status" value="1"/>
</dbReference>